<organism evidence="7 8">
    <name type="scientific">Salimicrobium flavidum</name>
    <dbReference type="NCBI Taxonomy" id="570947"/>
    <lineage>
        <taxon>Bacteria</taxon>
        <taxon>Bacillati</taxon>
        <taxon>Bacillota</taxon>
        <taxon>Bacilli</taxon>
        <taxon>Bacillales</taxon>
        <taxon>Bacillaceae</taxon>
        <taxon>Salimicrobium</taxon>
    </lineage>
</organism>
<dbReference type="InterPro" id="IPR023772">
    <property type="entry name" value="DNA-bd_HTH_TetR-type_CS"/>
</dbReference>
<evidence type="ECO:0000256" key="2">
    <source>
        <dbReference type="ARBA" id="ARBA00023015"/>
    </source>
</evidence>
<evidence type="ECO:0000256" key="3">
    <source>
        <dbReference type="ARBA" id="ARBA00023125"/>
    </source>
</evidence>
<dbReference type="GO" id="GO:0045892">
    <property type="term" value="P:negative regulation of DNA-templated transcription"/>
    <property type="evidence" value="ECO:0007669"/>
    <property type="project" value="UniProtKB-ARBA"/>
</dbReference>
<evidence type="ECO:0000256" key="5">
    <source>
        <dbReference type="PROSITE-ProRule" id="PRU00335"/>
    </source>
</evidence>
<reference evidence="8" key="1">
    <citation type="submission" date="2017-01" db="EMBL/GenBank/DDBJ databases">
        <authorList>
            <person name="Varghese N."/>
            <person name="Submissions S."/>
        </authorList>
    </citation>
    <scope>NUCLEOTIDE SEQUENCE [LARGE SCALE GENOMIC DNA]</scope>
    <source>
        <strain evidence="8">DSM 23127</strain>
    </source>
</reference>
<dbReference type="AlphaFoldDB" id="A0A1N7J9B9"/>
<evidence type="ECO:0000313" key="7">
    <source>
        <dbReference type="EMBL" id="SIS45953.1"/>
    </source>
</evidence>
<sequence length="285" mass="32186">MNEKKWRILETAIHLFATRGFHQTSIQQIADGSDVSKGTIYLYFTSKNDLIASIFKYLHTQIEEELSEIEEGPGAPKEKFHNKILTHLNEMKKHREFIMLQLRESSLTLDESLLGVLKKLHTSIFHSDQLMLLNVYGEEFRPHAADGALVLDALRSSVTHLLLTEEGPAPLDKLAAFIVHRMDEMAAGMCEKSLAPILNKSGMSDGKNRILAVTEEMKDTLGSLSLPPERKEDVLHTIEYIQEELKKPDPKPFIIRGMLINFSGLPHLESLGRKLVENLTFTSGD</sequence>
<accession>A0A1N7J9B9</accession>
<name>A0A1N7J9B9_9BACI</name>
<protein>
    <submittedName>
        <fullName evidence="7">Transcriptional regulator, TetR family</fullName>
    </submittedName>
</protein>
<dbReference type="InterPro" id="IPR009057">
    <property type="entry name" value="Homeodomain-like_sf"/>
</dbReference>
<keyword evidence="8" id="KW-1185">Reference proteome</keyword>
<dbReference type="PANTHER" id="PTHR43479">
    <property type="entry name" value="ACREF/ENVCD OPERON REPRESSOR-RELATED"/>
    <property type="match status" value="1"/>
</dbReference>
<dbReference type="InterPro" id="IPR001647">
    <property type="entry name" value="HTH_TetR"/>
</dbReference>
<evidence type="ECO:0000256" key="4">
    <source>
        <dbReference type="ARBA" id="ARBA00023163"/>
    </source>
</evidence>
<keyword evidence="4" id="KW-0804">Transcription</keyword>
<dbReference type="GO" id="GO:0003677">
    <property type="term" value="F:DNA binding"/>
    <property type="evidence" value="ECO:0007669"/>
    <property type="project" value="UniProtKB-UniRule"/>
</dbReference>
<dbReference type="InterPro" id="IPR050624">
    <property type="entry name" value="HTH-type_Tx_Regulator"/>
</dbReference>
<dbReference type="Proteomes" id="UP000187608">
    <property type="component" value="Unassembled WGS sequence"/>
</dbReference>
<dbReference type="RefSeq" id="WP_076558411.1">
    <property type="nucleotide sequence ID" value="NZ_FTOC01000004.1"/>
</dbReference>
<feature type="DNA-binding region" description="H-T-H motif" evidence="5">
    <location>
        <begin position="25"/>
        <end position="44"/>
    </location>
</feature>
<dbReference type="EMBL" id="FTOC01000004">
    <property type="protein sequence ID" value="SIS45953.1"/>
    <property type="molecule type" value="Genomic_DNA"/>
</dbReference>
<dbReference type="PANTHER" id="PTHR43479:SF22">
    <property type="entry name" value="TRANSCRIPTIONAL REGULATOR, TETR FAMILY"/>
    <property type="match status" value="1"/>
</dbReference>
<dbReference type="PRINTS" id="PR00455">
    <property type="entry name" value="HTHTETR"/>
</dbReference>
<dbReference type="Pfam" id="PF00440">
    <property type="entry name" value="TetR_N"/>
    <property type="match status" value="1"/>
</dbReference>
<dbReference type="OrthoDB" id="9812993at2"/>
<dbReference type="STRING" id="570947.SAMN05421687_104209"/>
<evidence type="ECO:0000256" key="1">
    <source>
        <dbReference type="ARBA" id="ARBA00022491"/>
    </source>
</evidence>
<keyword evidence="1" id="KW-0678">Repressor</keyword>
<proteinExistence type="predicted"/>
<keyword evidence="3 5" id="KW-0238">DNA-binding</keyword>
<dbReference type="PROSITE" id="PS01081">
    <property type="entry name" value="HTH_TETR_1"/>
    <property type="match status" value="1"/>
</dbReference>
<dbReference type="FunFam" id="1.10.10.60:FF:000141">
    <property type="entry name" value="TetR family transcriptional regulator"/>
    <property type="match status" value="1"/>
</dbReference>
<evidence type="ECO:0000313" key="8">
    <source>
        <dbReference type="Proteomes" id="UP000187608"/>
    </source>
</evidence>
<evidence type="ECO:0000259" key="6">
    <source>
        <dbReference type="PROSITE" id="PS50977"/>
    </source>
</evidence>
<keyword evidence="2" id="KW-0805">Transcription regulation</keyword>
<gene>
    <name evidence="7" type="ORF">SAMN05421687_104209</name>
</gene>
<feature type="domain" description="HTH tetR-type" evidence="6">
    <location>
        <begin position="2"/>
        <end position="62"/>
    </location>
</feature>
<dbReference type="Gene3D" id="1.10.357.10">
    <property type="entry name" value="Tetracycline Repressor, domain 2"/>
    <property type="match status" value="1"/>
</dbReference>
<dbReference type="SUPFAM" id="SSF46689">
    <property type="entry name" value="Homeodomain-like"/>
    <property type="match status" value="1"/>
</dbReference>
<dbReference type="PROSITE" id="PS50977">
    <property type="entry name" value="HTH_TETR_2"/>
    <property type="match status" value="1"/>
</dbReference>